<evidence type="ECO:0000313" key="2">
    <source>
        <dbReference type="Proteomes" id="UP000005413"/>
    </source>
</evidence>
<dbReference type="RefSeq" id="WP_002462609.1">
    <property type="nucleotide sequence ID" value="NZ_AEUN01000307.1"/>
</dbReference>
<protein>
    <recommendedName>
        <fullName evidence="3">Phage protein</fullName>
    </recommendedName>
</protein>
<dbReference type="AlphaFoldDB" id="G5JH58"/>
<organism evidence="1 2">
    <name type="scientific">Staphylococcus simiae CCM 7213 = CCUG 51256</name>
    <dbReference type="NCBI Taxonomy" id="911238"/>
    <lineage>
        <taxon>Bacteria</taxon>
        <taxon>Bacillati</taxon>
        <taxon>Bacillota</taxon>
        <taxon>Bacilli</taxon>
        <taxon>Bacillales</taxon>
        <taxon>Staphylococcaceae</taxon>
        <taxon>Staphylococcus</taxon>
    </lineage>
</organism>
<dbReference type="EMBL" id="AEUN01000307">
    <property type="protein sequence ID" value="EHJ08406.1"/>
    <property type="molecule type" value="Genomic_DNA"/>
</dbReference>
<sequence length="78" mass="9524">MNMMQYKELLKKLYEETKDTDPIVARIYIETGWAINRLLERNEITVFDDYDKVKDKIMNETKWRHADGTYRKVLPLQR</sequence>
<name>G5JH58_9STAP</name>
<keyword evidence="2" id="KW-1185">Reference proteome</keyword>
<evidence type="ECO:0008006" key="3">
    <source>
        <dbReference type="Google" id="ProtNLM"/>
    </source>
</evidence>
<gene>
    <name evidence="1" type="ORF">SS7213T_03935</name>
</gene>
<dbReference type="Proteomes" id="UP000005413">
    <property type="component" value="Unassembled WGS sequence"/>
</dbReference>
<reference evidence="1 2" key="1">
    <citation type="journal article" date="2012" name="BMC Genomics">
        <title>Comparative genomic analysis of the genus Staphylococcus including Staphylococcus aureus and its newly described sister species Staphylococcus simiae.</title>
        <authorList>
            <person name="Suzuki H."/>
            <person name="Lefebure T."/>
            <person name="Pavinski Bitar P."/>
            <person name="Stanhope M.J."/>
        </authorList>
    </citation>
    <scope>NUCLEOTIDE SEQUENCE [LARGE SCALE GENOMIC DNA]</scope>
    <source>
        <strain evidence="1 2">CCM 7213</strain>
    </source>
</reference>
<comment type="caution">
    <text evidence="1">The sequence shown here is derived from an EMBL/GenBank/DDBJ whole genome shotgun (WGS) entry which is preliminary data.</text>
</comment>
<accession>G5JH58</accession>
<dbReference type="OrthoDB" id="2411126at2"/>
<proteinExistence type="predicted"/>
<dbReference type="PATRIC" id="fig|911238.3.peg.644"/>
<evidence type="ECO:0000313" key="1">
    <source>
        <dbReference type="EMBL" id="EHJ08406.1"/>
    </source>
</evidence>